<keyword evidence="2" id="KW-0813">Transport</keyword>
<evidence type="ECO:0000313" key="8">
    <source>
        <dbReference type="Proteomes" id="UP000283993"/>
    </source>
</evidence>
<dbReference type="PANTHER" id="PTHR30483">
    <property type="entry name" value="LEUCINE-SPECIFIC-BINDING PROTEIN"/>
    <property type="match status" value="1"/>
</dbReference>
<keyword evidence="8" id="KW-1185">Reference proteome</keyword>
<reference evidence="7 8" key="1">
    <citation type="submission" date="2013-10" db="EMBL/GenBank/DDBJ databases">
        <title>Salinisphaera orenii MK-B5 Genome Sequencing.</title>
        <authorList>
            <person name="Lai Q."/>
            <person name="Li C."/>
            <person name="Shao Z."/>
        </authorList>
    </citation>
    <scope>NUCLEOTIDE SEQUENCE [LARGE SCALE GENOMIC DNA]</scope>
    <source>
        <strain evidence="7 8">MK-B5</strain>
    </source>
</reference>
<dbReference type="Gene3D" id="3.40.50.2300">
    <property type="match status" value="2"/>
</dbReference>
<feature type="domain" description="Leucine-binding protein" evidence="6">
    <location>
        <begin position="23"/>
        <end position="357"/>
    </location>
</feature>
<proteinExistence type="inferred from homology"/>
<dbReference type="Proteomes" id="UP000283993">
    <property type="component" value="Unassembled WGS sequence"/>
</dbReference>
<accession>A0A423PIC0</accession>
<dbReference type="InterPro" id="IPR000709">
    <property type="entry name" value="Leu_Ile_Val-bd"/>
</dbReference>
<dbReference type="InterPro" id="IPR051010">
    <property type="entry name" value="BCAA_transport"/>
</dbReference>
<organism evidence="7 8">
    <name type="scientific">Salinisphaera orenii MK-B5</name>
    <dbReference type="NCBI Taxonomy" id="856730"/>
    <lineage>
        <taxon>Bacteria</taxon>
        <taxon>Pseudomonadati</taxon>
        <taxon>Pseudomonadota</taxon>
        <taxon>Gammaproteobacteria</taxon>
        <taxon>Salinisphaerales</taxon>
        <taxon>Salinisphaeraceae</taxon>
        <taxon>Salinisphaera</taxon>
    </lineage>
</organism>
<comment type="similarity">
    <text evidence="1">Belongs to the leucine-binding protein family.</text>
</comment>
<name>A0A423PIC0_9GAMM</name>
<comment type="caution">
    <text evidence="7">The sequence shown here is derived from an EMBL/GenBank/DDBJ whole genome shotgun (WGS) entry which is preliminary data.</text>
</comment>
<dbReference type="PANTHER" id="PTHR30483:SF37">
    <property type="entry name" value="ABC TRANSPORTER SUBSTRATE-BINDING PROTEIN"/>
    <property type="match status" value="1"/>
</dbReference>
<evidence type="ECO:0000313" key="7">
    <source>
        <dbReference type="EMBL" id="ROO25389.1"/>
    </source>
</evidence>
<evidence type="ECO:0000256" key="4">
    <source>
        <dbReference type="ARBA" id="ARBA00022970"/>
    </source>
</evidence>
<dbReference type="CDD" id="cd06330">
    <property type="entry name" value="PBP1_As_SBP-like"/>
    <property type="match status" value="1"/>
</dbReference>
<evidence type="ECO:0000256" key="2">
    <source>
        <dbReference type="ARBA" id="ARBA00022448"/>
    </source>
</evidence>
<dbReference type="AlphaFoldDB" id="A0A423PIC0"/>
<dbReference type="InterPro" id="IPR028082">
    <property type="entry name" value="Peripla_BP_I"/>
</dbReference>
<evidence type="ECO:0000256" key="3">
    <source>
        <dbReference type="ARBA" id="ARBA00022729"/>
    </source>
</evidence>
<keyword evidence="4" id="KW-0029">Amino-acid transport</keyword>
<evidence type="ECO:0000256" key="5">
    <source>
        <dbReference type="SAM" id="SignalP"/>
    </source>
</evidence>
<dbReference type="EMBL" id="AYKH01000034">
    <property type="protein sequence ID" value="ROO25389.1"/>
    <property type="molecule type" value="Genomic_DNA"/>
</dbReference>
<evidence type="ECO:0000259" key="6">
    <source>
        <dbReference type="Pfam" id="PF13458"/>
    </source>
</evidence>
<sequence length="400" mass="42872">MAVAALAAAGIVGSMAAQAAEDPIKLGAVYIRSGSASSYGAFAEQGMKLAIEQINDNGGVLGRQLEYEIEDSQGNSGTAIQAMRKLVYQENVDALMGIDSSGVAQGVASTVPQLQTPLIITHAATPDVTGKMCNDYVYRLSVNIVQNMRGAAEIAADSGAKRWTTIGPDYAFGRQSWDFFGQALKEKNPDAELMSETAFPRFGAEEFTPFINSIMDADPDGVLISLWGGDLVNFVRQASDLGFFDQDMEIMFTVGAATEVLDALGEQMPEGVWLGTRYWFDAYDNPTNRDFVAAYKERYDKAPSYNAEGAYAAVYAYKAAMEKAGTTDGPKVAEALSGMSFDSPMGEITFRAGDHQTLVGPTWGKAGPMDDEFGIRSLTDVHVFDGKDVTPAVEETGCSL</sequence>
<dbReference type="InterPro" id="IPR028081">
    <property type="entry name" value="Leu-bd"/>
</dbReference>
<dbReference type="SUPFAM" id="SSF53822">
    <property type="entry name" value="Periplasmic binding protein-like I"/>
    <property type="match status" value="1"/>
</dbReference>
<feature type="signal peptide" evidence="5">
    <location>
        <begin position="1"/>
        <end position="19"/>
    </location>
</feature>
<evidence type="ECO:0000256" key="1">
    <source>
        <dbReference type="ARBA" id="ARBA00010062"/>
    </source>
</evidence>
<gene>
    <name evidence="7" type="ORF">SAOR_12640</name>
</gene>
<dbReference type="Pfam" id="PF13458">
    <property type="entry name" value="Peripla_BP_6"/>
    <property type="match status" value="1"/>
</dbReference>
<feature type="chain" id="PRO_5019011124" evidence="5">
    <location>
        <begin position="20"/>
        <end position="400"/>
    </location>
</feature>
<keyword evidence="3 5" id="KW-0732">Signal</keyword>
<dbReference type="PRINTS" id="PR00337">
    <property type="entry name" value="LEUILEVALBP"/>
</dbReference>
<protein>
    <submittedName>
        <fullName evidence="7">ABC transporter substrate-binding protein</fullName>
    </submittedName>
</protein>
<dbReference type="GO" id="GO:0006865">
    <property type="term" value="P:amino acid transport"/>
    <property type="evidence" value="ECO:0007669"/>
    <property type="project" value="UniProtKB-KW"/>
</dbReference>